<dbReference type="PANTHER" id="PTHR35102:SF1">
    <property type="entry name" value="E3 UBIQUITIN-PROTEIN LIGASE"/>
    <property type="match status" value="1"/>
</dbReference>
<sequence length="159" mass="18413">MQHWLREKLIYPLLSFLKQGTTPTTLAWSVALGFVMGIFPIIGLTTLLCFIPAFLFRLNIAAIQLVNYVVYPLQLLLLIPYFRLASWLFSTENPFSSISQVQALFQEGFWQAFSTLGWLLIEAVFVWAIFAIPLSFLLYVFFYNIFKKYIKDKSGKSTF</sequence>
<feature type="transmembrane region" description="Helical" evidence="1">
    <location>
        <begin position="124"/>
        <end position="146"/>
    </location>
</feature>
<dbReference type="STRING" id="1003.SAMN04488541_100860"/>
<organism evidence="3 4">
    <name type="scientific">Thermoflexibacter ruber</name>
    <dbReference type="NCBI Taxonomy" id="1003"/>
    <lineage>
        <taxon>Bacteria</taxon>
        <taxon>Pseudomonadati</taxon>
        <taxon>Bacteroidota</taxon>
        <taxon>Cytophagia</taxon>
        <taxon>Cytophagales</taxon>
        <taxon>Thermoflexibacteraceae</taxon>
        <taxon>Thermoflexibacter</taxon>
    </lineage>
</organism>
<feature type="transmembrane region" description="Helical" evidence="1">
    <location>
        <begin position="68"/>
        <end position="89"/>
    </location>
</feature>
<gene>
    <name evidence="3" type="ORF">SAMN04488541_100860</name>
</gene>
<proteinExistence type="predicted"/>
<dbReference type="InterPro" id="IPR018639">
    <property type="entry name" value="DUF2062"/>
</dbReference>
<dbReference type="EMBL" id="FONY01000008">
    <property type="protein sequence ID" value="SFE85220.1"/>
    <property type="molecule type" value="Genomic_DNA"/>
</dbReference>
<dbReference type="PANTHER" id="PTHR35102">
    <property type="entry name" value="E3 UBIQUITIN-PROTEIN LIGASE"/>
    <property type="match status" value="1"/>
</dbReference>
<dbReference type="RefSeq" id="WP_143090826.1">
    <property type="nucleotide sequence ID" value="NZ_FONY01000008.1"/>
</dbReference>
<keyword evidence="4" id="KW-1185">Reference proteome</keyword>
<keyword evidence="1" id="KW-0812">Transmembrane</keyword>
<dbReference type="Pfam" id="PF09835">
    <property type="entry name" value="DUF2062"/>
    <property type="match status" value="1"/>
</dbReference>
<dbReference type="OrthoDB" id="978759at2"/>
<reference evidence="3 4" key="1">
    <citation type="submission" date="2016-10" db="EMBL/GenBank/DDBJ databases">
        <authorList>
            <person name="de Groot N.N."/>
        </authorList>
    </citation>
    <scope>NUCLEOTIDE SEQUENCE [LARGE SCALE GENOMIC DNA]</scope>
    <source>
        <strain>GEY</strain>
        <strain evidence="4">DSM 9560</strain>
    </source>
</reference>
<dbReference type="AlphaFoldDB" id="A0A1I2DZ46"/>
<keyword evidence="1" id="KW-1133">Transmembrane helix</keyword>
<name>A0A1I2DZ46_9BACT</name>
<evidence type="ECO:0000259" key="2">
    <source>
        <dbReference type="Pfam" id="PF09835"/>
    </source>
</evidence>
<evidence type="ECO:0000313" key="3">
    <source>
        <dbReference type="EMBL" id="SFE85220.1"/>
    </source>
</evidence>
<feature type="domain" description="DUF2062" evidence="2">
    <location>
        <begin position="11"/>
        <end position="152"/>
    </location>
</feature>
<protein>
    <submittedName>
        <fullName evidence="3">Uncharacterized conserved protein, DUF2062 family</fullName>
    </submittedName>
</protein>
<evidence type="ECO:0000313" key="4">
    <source>
        <dbReference type="Proteomes" id="UP000199513"/>
    </source>
</evidence>
<dbReference type="Proteomes" id="UP000199513">
    <property type="component" value="Unassembled WGS sequence"/>
</dbReference>
<feature type="transmembrane region" description="Helical" evidence="1">
    <location>
        <begin position="26"/>
        <end position="56"/>
    </location>
</feature>
<evidence type="ECO:0000256" key="1">
    <source>
        <dbReference type="SAM" id="Phobius"/>
    </source>
</evidence>
<keyword evidence="1" id="KW-0472">Membrane</keyword>
<accession>A0A1I2DZ46</accession>